<name>A0A918NPJ8_9ACTN</name>
<evidence type="ECO:0000256" key="1">
    <source>
        <dbReference type="SAM" id="MobiDB-lite"/>
    </source>
</evidence>
<sequence length="316" mass="34833">MSLGAGSMSDLSVNPWKRHGRDRLYVNLRNGTAVAWADRVTKEVTIKVEEYRAEALVLLRQHLGDSLIVRPAAPHRTNAASEPQPHRATHPPSRDAPAPSRPHRTVKLPQLTVADDLARNPPGAGLIESTAVRGPSSAERLWSKLRRQPSEWDSHFAGLVGERRVGRELERLRSQGWRVLHGLPNGRGGDIDHLLIGAGGVFTVNTKRHPNAVVWVGDTMAKVNGGRPYPYAAAAKSEAAAARRVLELHCGFLVPVEPVLVFVDIESLDRAVTQYVVHIYEERQVSALGPLTGAFTPEEVEQVYAVARHRRAWLRA</sequence>
<organism evidence="3 4">
    <name type="scientific">Streptomyces fructofermentans</name>
    <dbReference type="NCBI Taxonomy" id="152141"/>
    <lineage>
        <taxon>Bacteria</taxon>
        <taxon>Bacillati</taxon>
        <taxon>Actinomycetota</taxon>
        <taxon>Actinomycetes</taxon>
        <taxon>Kitasatosporales</taxon>
        <taxon>Streptomycetaceae</taxon>
        <taxon>Streptomyces</taxon>
    </lineage>
</organism>
<feature type="region of interest" description="Disordered" evidence="1">
    <location>
        <begin position="76"/>
        <end position="106"/>
    </location>
</feature>
<feature type="domain" description="NERD" evidence="2">
    <location>
        <begin position="157"/>
        <end position="269"/>
    </location>
</feature>
<dbReference type="AlphaFoldDB" id="A0A918NPJ8"/>
<comment type="caution">
    <text evidence="3">The sequence shown here is derived from an EMBL/GenBank/DDBJ whole genome shotgun (WGS) entry which is preliminary data.</text>
</comment>
<dbReference type="Proteomes" id="UP000645555">
    <property type="component" value="Unassembled WGS sequence"/>
</dbReference>
<accession>A0A918NPJ8</accession>
<reference evidence="3" key="1">
    <citation type="journal article" date="2014" name="Int. J. Syst. Evol. Microbiol.">
        <title>Complete genome sequence of Corynebacterium casei LMG S-19264T (=DSM 44701T), isolated from a smear-ripened cheese.</title>
        <authorList>
            <consortium name="US DOE Joint Genome Institute (JGI-PGF)"/>
            <person name="Walter F."/>
            <person name="Albersmeier A."/>
            <person name="Kalinowski J."/>
            <person name="Ruckert C."/>
        </authorList>
    </citation>
    <scope>NUCLEOTIDE SEQUENCE</scope>
    <source>
        <strain evidence="3">JCM 4956</strain>
    </source>
</reference>
<dbReference type="InterPro" id="IPR011528">
    <property type="entry name" value="NERD"/>
</dbReference>
<reference evidence="3" key="2">
    <citation type="submission" date="2020-09" db="EMBL/GenBank/DDBJ databases">
        <authorList>
            <person name="Sun Q."/>
            <person name="Ohkuma M."/>
        </authorList>
    </citation>
    <scope>NUCLEOTIDE SEQUENCE</scope>
    <source>
        <strain evidence="3">JCM 4956</strain>
    </source>
</reference>
<keyword evidence="4" id="KW-1185">Reference proteome</keyword>
<dbReference type="Pfam" id="PF08378">
    <property type="entry name" value="NERD"/>
    <property type="match status" value="1"/>
</dbReference>
<dbReference type="EMBL" id="BMWD01000027">
    <property type="protein sequence ID" value="GGX85751.1"/>
    <property type="molecule type" value="Genomic_DNA"/>
</dbReference>
<evidence type="ECO:0000313" key="3">
    <source>
        <dbReference type="EMBL" id="GGX85751.1"/>
    </source>
</evidence>
<evidence type="ECO:0000313" key="4">
    <source>
        <dbReference type="Proteomes" id="UP000645555"/>
    </source>
</evidence>
<dbReference type="PROSITE" id="PS50965">
    <property type="entry name" value="NERD"/>
    <property type="match status" value="1"/>
</dbReference>
<gene>
    <name evidence="3" type="ORF">GCM10010515_61400</name>
</gene>
<protein>
    <recommendedName>
        <fullName evidence="2">NERD domain-containing protein</fullName>
    </recommendedName>
</protein>
<evidence type="ECO:0000259" key="2">
    <source>
        <dbReference type="PROSITE" id="PS50965"/>
    </source>
</evidence>
<proteinExistence type="predicted"/>